<dbReference type="PANTHER" id="PTHR32024">
    <property type="entry name" value="TRK SYSTEM POTASSIUM UPTAKE PROTEIN TRKG-RELATED"/>
    <property type="match status" value="1"/>
</dbReference>
<keyword evidence="12" id="KW-0479">Metal-binding</keyword>
<evidence type="ECO:0000256" key="1">
    <source>
        <dbReference type="ARBA" id="ARBA00004429"/>
    </source>
</evidence>
<evidence type="ECO:0000313" key="14">
    <source>
        <dbReference type="EMBL" id="PKZ17217.1"/>
    </source>
</evidence>
<feature type="binding site" evidence="12">
    <location>
        <position position="315"/>
    </location>
    <ligand>
        <name>K(+)</name>
        <dbReference type="ChEBI" id="CHEBI:29103"/>
    </ligand>
</feature>
<comment type="similarity">
    <text evidence="2">Belongs to the TrkH potassium transport family.</text>
</comment>
<keyword evidence="11 13" id="KW-0472">Membrane</keyword>
<keyword evidence="15" id="KW-1185">Reference proteome</keyword>
<evidence type="ECO:0000256" key="12">
    <source>
        <dbReference type="PIRSR" id="PIRSR006247-1"/>
    </source>
</evidence>
<feature type="transmembrane region" description="Helical" evidence="13">
    <location>
        <begin position="394"/>
        <end position="414"/>
    </location>
</feature>
<evidence type="ECO:0000256" key="2">
    <source>
        <dbReference type="ARBA" id="ARBA00009137"/>
    </source>
</evidence>
<dbReference type="PANTHER" id="PTHR32024:SF2">
    <property type="entry name" value="TRK SYSTEM POTASSIUM UPTAKE PROTEIN TRKG-RELATED"/>
    <property type="match status" value="1"/>
</dbReference>
<feature type="transmembrane region" description="Helical" evidence="13">
    <location>
        <begin position="211"/>
        <end position="228"/>
    </location>
</feature>
<evidence type="ECO:0000256" key="10">
    <source>
        <dbReference type="ARBA" id="ARBA00023065"/>
    </source>
</evidence>
<feature type="transmembrane region" description="Helical" evidence="13">
    <location>
        <begin position="184"/>
        <end position="205"/>
    </location>
</feature>
<keyword evidence="10" id="KW-0406">Ion transport</keyword>
<feature type="transmembrane region" description="Helical" evidence="13">
    <location>
        <begin position="299"/>
        <end position="321"/>
    </location>
</feature>
<dbReference type="AlphaFoldDB" id="A0A2I1MAS8"/>
<accession>A0A2I1MAS8</accession>
<evidence type="ECO:0000256" key="5">
    <source>
        <dbReference type="ARBA" id="ARBA00022519"/>
    </source>
</evidence>
<proteinExistence type="inferred from homology"/>
<feature type="transmembrane region" description="Helical" evidence="13">
    <location>
        <begin position="129"/>
        <end position="151"/>
    </location>
</feature>
<feature type="binding site" evidence="12">
    <location>
        <position position="112"/>
    </location>
    <ligand>
        <name>K(+)</name>
        <dbReference type="ChEBI" id="CHEBI:29103"/>
    </ligand>
</feature>
<dbReference type="GO" id="GO:0005886">
    <property type="term" value="C:plasma membrane"/>
    <property type="evidence" value="ECO:0007669"/>
    <property type="project" value="UniProtKB-SubCell"/>
</dbReference>
<dbReference type="Proteomes" id="UP000234335">
    <property type="component" value="Unassembled WGS sequence"/>
</dbReference>
<evidence type="ECO:0000256" key="8">
    <source>
        <dbReference type="ARBA" id="ARBA00022958"/>
    </source>
</evidence>
<evidence type="ECO:0000256" key="4">
    <source>
        <dbReference type="ARBA" id="ARBA00022475"/>
    </source>
</evidence>
<dbReference type="EMBL" id="PKGS01000001">
    <property type="protein sequence ID" value="PKZ17217.1"/>
    <property type="molecule type" value="Genomic_DNA"/>
</dbReference>
<dbReference type="RefSeq" id="WP_101539386.1">
    <property type="nucleotide sequence ID" value="NZ_PKGS01000001.1"/>
</dbReference>
<keyword evidence="8 12" id="KW-0630">Potassium</keyword>
<feature type="transmembrane region" description="Helical" evidence="13">
    <location>
        <begin position="455"/>
        <end position="476"/>
    </location>
</feature>
<dbReference type="InterPro" id="IPR004772">
    <property type="entry name" value="TrkH"/>
</dbReference>
<evidence type="ECO:0000256" key="13">
    <source>
        <dbReference type="SAM" id="Phobius"/>
    </source>
</evidence>
<protein>
    <submittedName>
        <fullName evidence="14">Potassium transporter KefA</fullName>
    </submittedName>
</protein>
<evidence type="ECO:0000256" key="7">
    <source>
        <dbReference type="ARBA" id="ARBA00022692"/>
    </source>
</evidence>
<feature type="transmembrane region" description="Helical" evidence="13">
    <location>
        <begin position="70"/>
        <end position="91"/>
    </location>
</feature>
<keyword evidence="6" id="KW-0633">Potassium transport</keyword>
<keyword evidence="4" id="KW-1003">Cell membrane</keyword>
<feature type="binding site" evidence="12">
    <location>
        <position position="433"/>
    </location>
    <ligand>
        <name>K(+)</name>
        <dbReference type="ChEBI" id="CHEBI:29103"/>
    </ligand>
</feature>
<feature type="transmembrane region" description="Helical" evidence="13">
    <location>
        <begin position="240"/>
        <end position="261"/>
    </location>
</feature>
<feature type="binding site" evidence="12">
    <location>
        <position position="432"/>
    </location>
    <ligand>
        <name>K(+)</name>
        <dbReference type="ChEBI" id="CHEBI:29103"/>
    </ligand>
</feature>
<feature type="transmembrane region" description="Helical" evidence="13">
    <location>
        <begin position="273"/>
        <end position="292"/>
    </location>
</feature>
<gene>
    <name evidence="14" type="ORF">CYJ34_00485</name>
</gene>
<feature type="binding site" evidence="12">
    <location>
        <position position="316"/>
    </location>
    <ligand>
        <name>K(+)</name>
        <dbReference type="ChEBI" id="CHEBI:29103"/>
    </ligand>
</feature>
<comment type="caution">
    <text evidence="14">The sequence shown here is derived from an EMBL/GenBank/DDBJ whole genome shotgun (WGS) entry which is preliminary data.</text>
</comment>
<dbReference type="GO" id="GO:0046872">
    <property type="term" value="F:metal ion binding"/>
    <property type="evidence" value="ECO:0007669"/>
    <property type="project" value="UniProtKB-KW"/>
</dbReference>
<keyword evidence="5" id="KW-0997">Cell inner membrane</keyword>
<comment type="subcellular location">
    <subcellularLocation>
        <location evidence="1">Cell inner membrane</location>
        <topology evidence="1">Multi-pass membrane protein</topology>
    </subcellularLocation>
</comment>
<keyword evidence="7 13" id="KW-0812">Transmembrane</keyword>
<dbReference type="PIRSF" id="PIRSF006247">
    <property type="entry name" value="TrkH"/>
    <property type="match status" value="1"/>
</dbReference>
<evidence type="ECO:0000256" key="9">
    <source>
        <dbReference type="ARBA" id="ARBA00022989"/>
    </source>
</evidence>
<evidence type="ECO:0000256" key="11">
    <source>
        <dbReference type="ARBA" id="ARBA00023136"/>
    </source>
</evidence>
<evidence type="ECO:0000256" key="3">
    <source>
        <dbReference type="ARBA" id="ARBA00022448"/>
    </source>
</evidence>
<feature type="transmembrane region" description="Helical" evidence="13">
    <location>
        <begin position="38"/>
        <end position="58"/>
    </location>
</feature>
<dbReference type="GO" id="GO:0015379">
    <property type="term" value="F:potassium:chloride symporter activity"/>
    <property type="evidence" value="ECO:0007669"/>
    <property type="project" value="InterPro"/>
</dbReference>
<reference evidence="14 15" key="1">
    <citation type="submission" date="2017-12" db="EMBL/GenBank/DDBJ databases">
        <title>Phylogenetic diversity of female urinary microbiome.</title>
        <authorList>
            <person name="Thomas-White K."/>
            <person name="Wolfe A.J."/>
        </authorList>
    </citation>
    <scope>NUCLEOTIDE SEQUENCE [LARGE SCALE GENOMIC DNA]</scope>
    <source>
        <strain evidence="14 15">UMB0119</strain>
    </source>
</reference>
<keyword evidence="3" id="KW-0813">Transport</keyword>
<feature type="binding site" evidence="12">
    <location>
        <position position="221"/>
    </location>
    <ligand>
        <name>K(+)</name>
        <dbReference type="ChEBI" id="CHEBI:29103"/>
    </ligand>
</feature>
<keyword evidence="9 13" id="KW-1133">Transmembrane helix</keyword>
<organism evidence="14 15">
    <name type="scientific">Anaerococcus octavius</name>
    <dbReference type="NCBI Taxonomy" id="54007"/>
    <lineage>
        <taxon>Bacteria</taxon>
        <taxon>Bacillati</taxon>
        <taxon>Bacillota</taxon>
        <taxon>Tissierellia</taxon>
        <taxon>Tissierellales</taxon>
        <taxon>Peptoniphilaceae</taxon>
        <taxon>Anaerococcus</taxon>
    </lineage>
</organism>
<dbReference type="InterPro" id="IPR003445">
    <property type="entry name" value="Cat_transpt"/>
</dbReference>
<evidence type="ECO:0000313" key="15">
    <source>
        <dbReference type="Proteomes" id="UP000234335"/>
    </source>
</evidence>
<feature type="transmembrane region" description="Helical" evidence="13">
    <location>
        <begin position="333"/>
        <end position="351"/>
    </location>
</feature>
<evidence type="ECO:0000256" key="6">
    <source>
        <dbReference type="ARBA" id="ARBA00022538"/>
    </source>
</evidence>
<dbReference type="Pfam" id="PF02386">
    <property type="entry name" value="TrkH"/>
    <property type="match status" value="1"/>
</dbReference>
<sequence length="486" mass="53744">MNLKIVNNAIGRLLQVLGLLMVVPLLVAFIYHETLNDKLNFIIPILVAGILGTIMVKIGSEKGHIYTREAMFTTAFCWLLYSAIGAIPLLLTPTNYPTFIDAFFEMASGFTTCGASVAQDVEILPHSIIFWRSFSHLIGGMGILVFTLAILPKANKESTNLMQAEVPGPTFGKITPKLSHTARVLYIIYLVMTAITAIFLLFGGMNLFDSLIFAFGTAGTGGFANRGISVGYYNSRYIEIVLGVAMFLFGVNFNLYYYAIFRSVKDSFKSEELKWYAIIVALSTILIFINISGMYDDKFYAGVNSFFTVTSIITTTGYVSAHYGKWPMFSRNILILLMFIGGSAGSTAGGLKVSRITMLCKSAINQVKQTINPMRVTVNKLDGKKVDDEVENSVNKYLLVYLLIFIIFMLIVTLETNDLETSFTAVATTFNNVGPGLGEFGPINSFTNLGYLSKFTLTLAMLFGRLELYPMILLFSPATYKNIKNK</sequence>
<feature type="transmembrane region" description="Helical" evidence="13">
    <location>
        <begin position="12"/>
        <end position="32"/>
    </location>
</feature>
<name>A0A2I1MAS8_9FIRM</name>